<dbReference type="GO" id="GO:0005829">
    <property type="term" value="C:cytosol"/>
    <property type="evidence" value="ECO:0007669"/>
    <property type="project" value="TreeGrafter"/>
</dbReference>
<feature type="region of interest" description="Disordered" evidence="4">
    <location>
        <begin position="112"/>
        <end position="133"/>
    </location>
</feature>
<dbReference type="CDD" id="cd10308">
    <property type="entry name" value="GST_C_eEF1b_like"/>
    <property type="match status" value="1"/>
</dbReference>
<dbReference type="InterPro" id="IPR018940">
    <property type="entry name" value="EF-1_beta_acid_region_euk"/>
</dbReference>
<gene>
    <name evidence="7" type="ORF">M427DRAFT_103066</name>
</gene>
<dbReference type="InterPro" id="IPR001326">
    <property type="entry name" value="Transl_elong_EF1B_B/D_CS"/>
</dbReference>
<dbReference type="InterPro" id="IPR036219">
    <property type="entry name" value="eEF-1beta-like_sf"/>
</dbReference>
<dbReference type="InterPro" id="IPR036282">
    <property type="entry name" value="Glutathione-S-Trfase_C_sf"/>
</dbReference>
<dbReference type="PANTHER" id="PTHR11595:SF21">
    <property type="entry name" value="ELONGATION FACTOR 1-BETA"/>
    <property type="match status" value="1"/>
</dbReference>
<evidence type="ECO:0000256" key="2">
    <source>
        <dbReference type="ARBA" id="ARBA00022768"/>
    </source>
</evidence>
<dbReference type="GO" id="GO:0005085">
    <property type="term" value="F:guanyl-nucleotide exchange factor activity"/>
    <property type="evidence" value="ECO:0007669"/>
    <property type="project" value="TreeGrafter"/>
</dbReference>
<dbReference type="EMBL" id="KQ965812">
    <property type="protein sequence ID" value="KXS10905.1"/>
    <property type="molecule type" value="Genomic_DNA"/>
</dbReference>
<dbReference type="SUPFAM" id="SSF54984">
    <property type="entry name" value="eEF-1beta-like"/>
    <property type="match status" value="1"/>
</dbReference>
<accession>A0A139A303</accession>
<dbReference type="InterPro" id="IPR049720">
    <property type="entry name" value="EF1B_bsu/dsu"/>
</dbReference>
<evidence type="ECO:0000313" key="7">
    <source>
        <dbReference type="EMBL" id="KXS10905.1"/>
    </source>
</evidence>
<dbReference type="GO" id="GO:0005853">
    <property type="term" value="C:eukaryotic translation elongation factor 1 complex"/>
    <property type="evidence" value="ECO:0007669"/>
    <property type="project" value="InterPro"/>
</dbReference>
<keyword evidence="8" id="KW-1185">Reference proteome</keyword>
<dbReference type="FunFam" id="3.30.70.60:FF:000001">
    <property type="entry name" value="Elongation factor 1-beta 1 like"/>
    <property type="match status" value="1"/>
</dbReference>
<dbReference type="Gene3D" id="3.30.70.60">
    <property type="match status" value="1"/>
</dbReference>
<dbReference type="OrthoDB" id="331763at2759"/>
<sequence>MVEGKSFVLLEALSTAIETFERIRDESDTGGSKPSDATSHGNFGDVSTAQGLKSLNAWLESRSYIAGWTPTQADESTFNALKKIPDESQYPHASRWYNHIASFGAAKSQFPGAKTPIHGGKQDARGPEPSQSEVNVKATVAPDDEEEIDLFGDDEEVDEEAERIKAERIREYEAKKAKKTKEAAKSSILLDVKPWDDETDMSALEANVRSIAMEGLVWGQSKLVAVGFGIKKLQISCVIEDDKVGVDDLSDRIQEDEDHVQSVDVGV</sequence>
<feature type="domain" description="Translation elongation factor EF1B beta/delta subunit guanine nucleotide exchange" evidence="5">
    <location>
        <begin position="185"/>
        <end position="265"/>
    </location>
</feature>
<evidence type="ECO:0000256" key="4">
    <source>
        <dbReference type="SAM" id="MobiDB-lite"/>
    </source>
</evidence>
<evidence type="ECO:0000259" key="5">
    <source>
        <dbReference type="SMART" id="SM00888"/>
    </source>
</evidence>
<dbReference type="OMA" id="CHALCWY"/>
<feature type="domain" description="Elongation factor 1 beta central acidic region eukaryote" evidence="6">
    <location>
        <begin position="150"/>
        <end position="176"/>
    </location>
</feature>
<dbReference type="SMART" id="SM01182">
    <property type="entry name" value="EF-1_beta_acid"/>
    <property type="match status" value="1"/>
</dbReference>
<keyword evidence="2" id="KW-0251">Elongation factor</keyword>
<dbReference type="InterPro" id="IPR014038">
    <property type="entry name" value="EF1B_bsu/dsu_GNE"/>
</dbReference>
<dbReference type="Proteomes" id="UP000070544">
    <property type="component" value="Unassembled WGS sequence"/>
</dbReference>
<evidence type="ECO:0000259" key="6">
    <source>
        <dbReference type="SMART" id="SM01182"/>
    </source>
</evidence>
<dbReference type="GO" id="GO:0003746">
    <property type="term" value="F:translation elongation factor activity"/>
    <property type="evidence" value="ECO:0007669"/>
    <property type="project" value="UniProtKB-KW"/>
</dbReference>
<dbReference type="AlphaFoldDB" id="A0A139A303"/>
<dbReference type="InterPro" id="IPR014717">
    <property type="entry name" value="Transl_elong_EF1B/ribsomal_bS6"/>
</dbReference>
<evidence type="ECO:0000256" key="1">
    <source>
        <dbReference type="ARBA" id="ARBA00007411"/>
    </source>
</evidence>
<dbReference type="SMART" id="SM00888">
    <property type="entry name" value="EF1_GNE"/>
    <property type="match status" value="1"/>
</dbReference>
<proteinExistence type="inferred from homology"/>
<dbReference type="Gene3D" id="1.20.1050.130">
    <property type="match status" value="1"/>
</dbReference>
<evidence type="ECO:0000256" key="3">
    <source>
        <dbReference type="ARBA" id="ARBA00022917"/>
    </source>
</evidence>
<name>A0A139A303_GONPJ</name>
<comment type="similarity">
    <text evidence="1">Belongs to the EF-1-beta/EF-1-delta family.</text>
</comment>
<dbReference type="Pfam" id="PF10587">
    <property type="entry name" value="EF-1_beta_acid"/>
    <property type="match status" value="1"/>
</dbReference>
<feature type="compositionally biased region" description="Polar residues" evidence="4">
    <location>
        <begin position="29"/>
        <end position="46"/>
    </location>
</feature>
<reference evidence="7 8" key="1">
    <citation type="journal article" date="2015" name="Genome Biol. Evol.">
        <title>Phylogenomic analyses indicate that early fungi evolved digesting cell walls of algal ancestors of land plants.</title>
        <authorList>
            <person name="Chang Y."/>
            <person name="Wang S."/>
            <person name="Sekimoto S."/>
            <person name="Aerts A.L."/>
            <person name="Choi C."/>
            <person name="Clum A."/>
            <person name="LaButti K.M."/>
            <person name="Lindquist E.A."/>
            <person name="Yee Ngan C."/>
            <person name="Ohm R.A."/>
            <person name="Salamov A.A."/>
            <person name="Grigoriev I.V."/>
            <person name="Spatafora J.W."/>
            <person name="Berbee M.L."/>
        </authorList>
    </citation>
    <scope>NUCLEOTIDE SEQUENCE [LARGE SCALE GENOMIC DNA]</scope>
    <source>
        <strain evidence="7 8">JEL478</strain>
    </source>
</reference>
<dbReference type="STRING" id="1344416.A0A139A303"/>
<organism evidence="7 8">
    <name type="scientific">Gonapodya prolifera (strain JEL478)</name>
    <name type="common">Monoblepharis prolifera</name>
    <dbReference type="NCBI Taxonomy" id="1344416"/>
    <lineage>
        <taxon>Eukaryota</taxon>
        <taxon>Fungi</taxon>
        <taxon>Fungi incertae sedis</taxon>
        <taxon>Chytridiomycota</taxon>
        <taxon>Chytridiomycota incertae sedis</taxon>
        <taxon>Monoblepharidomycetes</taxon>
        <taxon>Monoblepharidales</taxon>
        <taxon>Gonapodyaceae</taxon>
        <taxon>Gonapodya</taxon>
    </lineage>
</organism>
<keyword evidence="3" id="KW-0648">Protein biosynthesis</keyword>
<dbReference type="SUPFAM" id="SSF47616">
    <property type="entry name" value="GST C-terminal domain-like"/>
    <property type="match status" value="1"/>
</dbReference>
<protein>
    <recommendedName>
        <fullName evidence="9">Elongation factor 1-beta</fullName>
    </recommendedName>
</protein>
<feature type="region of interest" description="Disordered" evidence="4">
    <location>
        <begin position="24"/>
        <end position="46"/>
    </location>
</feature>
<dbReference type="PROSITE" id="PS00824">
    <property type="entry name" value="EF1BD_1"/>
    <property type="match status" value="1"/>
</dbReference>
<dbReference type="PANTHER" id="PTHR11595">
    <property type="entry name" value="EF-HAND AND COILED-COIL DOMAIN-CONTAINING FAMILY MEMBER"/>
    <property type="match status" value="1"/>
</dbReference>
<evidence type="ECO:0000313" key="8">
    <source>
        <dbReference type="Proteomes" id="UP000070544"/>
    </source>
</evidence>
<dbReference type="Pfam" id="PF00736">
    <property type="entry name" value="EF1_GNE"/>
    <property type="match status" value="1"/>
</dbReference>
<evidence type="ECO:0008006" key="9">
    <source>
        <dbReference type="Google" id="ProtNLM"/>
    </source>
</evidence>
<dbReference type="CDD" id="cd00292">
    <property type="entry name" value="EF1B"/>
    <property type="match status" value="1"/>
</dbReference>